<dbReference type="EMBL" id="QWEG01000018">
    <property type="protein sequence ID" value="RHW32820.1"/>
    <property type="molecule type" value="Genomic_DNA"/>
</dbReference>
<sequence>MADYLSREVTTFINEHGDEVELDIFYYATHYEAIATICQDFPPFKDHIAFGTDPLSKKAAIQLAINNLNFLSYKEKPFH</sequence>
<dbReference type="RefSeq" id="WP_118924123.1">
    <property type="nucleotide sequence ID" value="NZ_QWEG01000018.1"/>
</dbReference>
<dbReference type="AlphaFoldDB" id="A0A417YIL7"/>
<protein>
    <submittedName>
        <fullName evidence="1">Uncharacterized protein</fullName>
    </submittedName>
</protein>
<evidence type="ECO:0000313" key="1">
    <source>
        <dbReference type="EMBL" id="RHW32820.1"/>
    </source>
</evidence>
<comment type="caution">
    <text evidence="1">The sequence shown here is derived from an EMBL/GenBank/DDBJ whole genome shotgun (WGS) entry which is preliminary data.</text>
</comment>
<gene>
    <name evidence="1" type="ORF">D1B31_20960</name>
</gene>
<proteinExistence type="predicted"/>
<name>A0A417YIL7_9BACI</name>
<accession>A0A417YIL7</accession>
<evidence type="ECO:0000313" key="2">
    <source>
        <dbReference type="Proteomes" id="UP000284416"/>
    </source>
</evidence>
<organism evidence="1 2">
    <name type="scientific">Neobacillus notoginsengisoli</name>
    <dbReference type="NCBI Taxonomy" id="1578198"/>
    <lineage>
        <taxon>Bacteria</taxon>
        <taxon>Bacillati</taxon>
        <taxon>Bacillota</taxon>
        <taxon>Bacilli</taxon>
        <taxon>Bacillales</taxon>
        <taxon>Bacillaceae</taxon>
        <taxon>Neobacillus</taxon>
    </lineage>
</organism>
<dbReference type="OrthoDB" id="2893041at2"/>
<keyword evidence="2" id="KW-1185">Reference proteome</keyword>
<dbReference type="Proteomes" id="UP000284416">
    <property type="component" value="Unassembled WGS sequence"/>
</dbReference>
<reference evidence="1 2" key="1">
    <citation type="journal article" date="2017" name="Int. J. Syst. Evol. Microbiol.">
        <title>Bacillus notoginsengisoli sp. nov., a novel bacterium isolated from the rhizosphere of Panax notoginseng.</title>
        <authorList>
            <person name="Zhang M.Y."/>
            <person name="Cheng J."/>
            <person name="Cai Y."/>
            <person name="Zhang T.Y."/>
            <person name="Wu Y.Y."/>
            <person name="Manikprabhu D."/>
            <person name="Li W.J."/>
            <person name="Zhang Y.X."/>
        </authorList>
    </citation>
    <scope>NUCLEOTIDE SEQUENCE [LARGE SCALE GENOMIC DNA]</scope>
    <source>
        <strain evidence="1 2">JCM 30743</strain>
    </source>
</reference>